<dbReference type="PROSITE" id="PS51257">
    <property type="entry name" value="PROKAR_LIPOPROTEIN"/>
    <property type="match status" value="1"/>
</dbReference>
<gene>
    <name evidence="1" type="ORF">LX97_01568</name>
</gene>
<proteinExistence type="predicted"/>
<dbReference type="RefSeq" id="WP_015362758.1">
    <property type="nucleotide sequence ID" value="NZ_QKZR01000002.1"/>
</dbReference>
<accession>A0ABX5PXX2</accession>
<dbReference type="Pfam" id="PF03306">
    <property type="entry name" value="AAL_decarboxy"/>
    <property type="match status" value="1"/>
</dbReference>
<dbReference type="Proteomes" id="UP000248584">
    <property type="component" value="Unassembled WGS sequence"/>
</dbReference>
<reference evidence="1 2" key="1">
    <citation type="submission" date="2018-06" db="EMBL/GenBank/DDBJ databases">
        <title>Genomic Encyclopedia of Archaeal and Bacterial Type Strains, Phase II (KMG-II): from individual species to whole genera.</title>
        <authorList>
            <person name="Goeker M."/>
        </authorList>
    </citation>
    <scope>NUCLEOTIDE SEQUENCE [LARGE SCALE GENOMIC DNA]</scope>
    <source>
        <strain evidence="1 2">DSM 17205</strain>
    </source>
</reference>
<keyword evidence="2" id="KW-1185">Reference proteome</keyword>
<sequence length="244" mass="27509">MKKKLLLYIIPLSVLFSCQNNQVKQHEVSHSGALMNLMSGNLEATASLDSLQTLPHLYALGALENLKGEIQIFDGASFVSKKEVFNKVKIAPTYDHNASLLVYAQVPEWSDAISLNEFTTNSQLEKQIKTAAIAQGKDVEKPFPFLIKGKPSLLKWHVIDWKDGDMVHNHKKHQESGPHGTFENEEVEIIGFYSEKHKAVFTHHTTFLHMHFKTDFKDGIAGHVDAIFGENVFGNQLELYLPKN</sequence>
<dbReference type="SUPFAM" id="SSF117856">
    <property type="entry name" value="AF0104/ALDC/Ptd012-like"/>
    <property type="match status" value="1"/>
</dbReference>
<evidence type="ECO:0000313" key="1">
    <source>
        <dbReference type="EMBL" id="PZX40796.1"/>
    </source>
</evidence>
<protein>
    <submittedName>
        <fullName evidence="1">Acetolactate decarboxylase</fullName>
    </submittedName>
</protein>
<name>A0ABX5PXX2_9FLAO</name>
<dbReference type="EMBL" id="QKZR01000002">
    <property type="protein sequence ID" value="PZX40796.1"/>
    <property type="molecule type" value="Genomic_DNA"/>
</dbReference>
<dbReference type="InterPro" id="IPR005128">
    <property type="entry name" value="Acetolactate_a_deCO2ase"/>
</dbReference>
<organism evidence="1 2">
    <name type="scientific">Nonlabens dokdonensis</name>
    <dbReference type="NCBI Taxonomy" id="328515"/>
    <lineage>
        <taxon>Bacteria</taxon>
        <taxon>Pseudomonadati</taxon>
        <taxon>Bacteroidota</taxon>
        <taxon>Flavobacteriia</taxon>
        <taxon>Flavobacteriales</taxon>
        <taxon>Flavobacteriaceae</taxon>
        <taxon>Nonlabens</taxon>
    </lineage>
</organism>
<dbReference type="Gene3D" id="3.30.1330.80">
    <property type="entry name" value="Hypothetical protein, similar to alpha- acetolactate decarboxylase, domain 2"/>
    <property type="match status" value="1"/>
</dbReference>
<evidence type="ECO:0000313" key="2">
    <source>
        <dbReference type="Proteomes" id="UP000248584"/>
    </source>
</evidence>
<comment type="caution">
    <text evidence="1">The sequence shown here is derived from an EMBL/GenBank/DDBJ whole genome shotgun (WGS) entry which is preliminary data.</text>
</comment>